<dbReference type="GO" id="GO:0009055">
    <property type="term" value="F:electron transfer activity"/>
    <property type="evidence" value="ECO:0007669"/>
    <property type="project" value="TreeGrafter"/>
</dbReference>
<dbReference type="GO" id="GO:0010181">
    <property type="term" value="F:FMN binding"/>
    <property type="evidence" value="ECO:0007669"/>
    <property type="project" value="TreeGrafter"/>
</dbReference>
<gene>
    <name evidence="3" type="ORF">FPQ15_12340</name>
</gene>
<dbReference type="Gene3D" id="3.40.50.360">
    <property type="match status" value="1"/>
</dbReference>
<dbReference type="InterPro" id="IPR029039">
    <property type="entry name" value="Flavoprotein-like_sf"/>
</dbReference>
<organism evidence="3 4">
    <name type="scientific">Gilliamella apicola</name>
    <dbReference type="NCBI Taxonomy" id="1196095"/>
    <lineage>
        <taxon>Bacteria</taxon>
        <taxon>Pseudomonadati</taxon>
        <taxon>Pseudomonadota</taxon>
        <taxon>Gammaproteobacteria</taxon>
        <taxon>Orbales</taxon>
        <taxon>Orbaceae</taxon>
        <taxon>Gilliamella</taxon>
    </lineage>
</organism>
<dbReference type="AlphaFoldDB" id="A0A556RVX4"/>
<dbReference type="GO" id="GO:0003955">
    <property type="term" value="F:NAD(P)H dehydrogenase (quinone) activity"/>
    <property type="evidence" value="ECO:0007669"/>
    <property type="project" value="TreeGrafter"/>
</dbReference>
<evidence type="ECO:0000313" key="3">
    <source>
        <dbReference type="EMBL" id="TSJ93038.1"/>
    </source>
</evidence>
<proteinExistence type="predicted"/>
<dbReference type="PANTHER" id="PTHR47307:SF1">
    <property type="entry name" value="GLUTATHIONE-REGULATED POTASSIUM-EFFLUX SYSTEM ANCILLARY PROTEIN KEFG"/>
    <property type="match status" value="1"/>
</dbReference>
<keyword evidence="1" id="KW-0560">Oxidoreductase</keyword>
<sequence>MKKTLLLLAHPDLNGSFVNRNLIEKLISSKPENLVIRDISKSCINNRFNVEDEQSCLLDSERIIFQFPLYWYSYPAILKKWIDEIFTPGFAYGRKGTELGTKLIGKQFSTIVSVGGTEKMHTPGGIVGVSVNELLRHLQATISYIGGVYTYPFIIHGSAFIKEQNQIDTIFKDYQEYILSEYVPKDKQYEKLIKLAYEYQAKGYY</sequence>
<dbReference type="EMBL" id="VMHM01000018">
    <property type="protein sequence ID" value="TSJ93038.1"/>
    <property type="molecule type" value="Genomic_DNA"/>
</dbReference>
<evidence type="ECO:0000313" key="4">
    <source>
        <dbReference type="Proteomes" id="UP000319483"/>
    </source>
</evidence>
<protein>
    <submittedName>
        <fullName evidence="3">NAD(P)H-dependent oxidoreductase</fullName>
    </submittedName>
</protein>
<dbReference type="Proteomes" id="UP000319483">
    <property type="component" value="Unassembled WGS sequence"/>
</dbReference>
<evidence type="ECO:0000259" key="2">
    <source>
        <dbReference type="Pfam" id="PF02525"/>
    </source>
</evidence>
<accession>A0A556RVX4</accession>
<reference evidence="3 4" key="1">
    <citation type="submission" date="2019-07" db="EMBL/GenBank/DDBJ databases">
        <title>Gilliamella genomes.</title>
        <authorList>
            <person name="Zheng H."/>
        </authorList>
    </citation>
    <scope>NUCLEOTIDE SEQUENCE [LARGE SCALE GENOMIC DNA]</scope>
    <source>
        <strain evidence="3 4">W8127</strain>
    </source>
</reference>
<evidence type="ECO:0000256" key="1">
    <source>
        <dbReference type="ARBA" id="ARBA00023002"/>
    </source>
</evidence>
<dbReference type="Pfam" id="PF02525">
    <property type="entry name" value="Flavodoxin_2"/>
    <property type="match status" value="1"/>
</dbReference>
<dbReference type="InterPro" id="IPR046980">
    <property type="entry name" value="KefG/KefF"/>
</dbReference>
<dbReference type="InterPro" id="IPR003680">
    <property type="entry name" value="Flavodoxin_fold"/>
</dbReference>
<name>A0A556RVX4_9GAMM</name>
<dbReference type="RefSeq" id="WP_144093058.1">
    <property type="nucleotide sequence ID" value="NZ_CAMLBV010000025.1"/>
</dbReference>
<dbReference type="SUPFAM" id="SSF52218">
    <property type="entry name" value="Flavoproteins"/>
    <property type="match status" value="1"/>
</dbReference>
<dbReference type="PANTHER" id="PTHR47307">
    <property type="entry name" value="GLUTATHIONE-REGULATED POTASSIUM-EFFLUX SYSTEM ANCILLARY PROTEIN KEFG"/>
    <property type="match status" value="1"/>
</dbReference>
<comment type="caution">
    <text evidence="3">The sequence shown here is derived from an EMBL/GenBank/DDBJ whole genome shotgun (WGS) entry which is preliminary data.</text>
</comment>
<feature type="domain" description="Flavodoxin-like fold" evidence="2">
    <location>
        <begin position="2"/>
        <end position="177"/>
    </location>
</feature>